<organism evidence="1 2">
    <name type="scientific">Gymnopilus dilepis</name>
    <dbReference type="NCBI Taxonomy" id="231916"/>
    <lineage>
        <taxon>Eukaryota</taxon>
        <taxon>Fungi</taxon>
        <taxon>Dikarya</taxon>
        <taxon>Basidiomycota</taxon>
        <taxon>Agaricomycotina</taxon>
        <taxon>Agaricomycetes</taxon>
        <taxon>Agaricomycetidae</taxon>
        <taxon>Agaricales</taxon>
        <taxon>Agaricineae</taxon>
        <taxon>Hymenogastraceae</taxon>
        <taxon>Gymnopilus</taxon>
    </lineage>
</organism>
<protein>
    <submittedName>
        <fullName evidence="1">Uncharacterized protein</fullName>
    </submittedName>
</protein>
<reference evidence="1 2" key="1">
    <citation type="journal article" date="2018" name="Evol. Lett.">
        <title>Horizontal gene cluster transfer increased hallucinogenic mushroom diversity.</title>
        <authorList>
            <person name="Reynolds H.T."/>
            <person name="Vijayakumar V."/>
            <person name="Gluck-Thaler E."/>
            <person name="Korotkin H.B."/>
            <person name="Matheny P.B."/>
            <person name="Slot J.C."/>
        </authorList>
    </citation>
    <scope>NUCLEOTIDE SEQUENCE [LARGE SCALE GENOMIC DNA]</scope>
    <source>
        <strain evidence="1 2">SRW20</strain>
    </source>
</reference>
<keyword evidence="2" id="KW-1185">Reference proteome</keyword>
<dbReference type="STRING" id="231916.A0A409Y0I3"/>
<name>A0A409Y0I3_9AGAR</name>
<proteinExistence type="predicted"/>
<dbReference type="InParanoid" id="A0A409Y0I3"/>
<sequence>MDDISMIGFGFYPAYLDAEGVQVILRPSTTSDQHHSEANKIKDIVRKHSEFSIYPIQLALTKDVERAR</sequence>
<comment type="caution">
    <text evidence="1">The sequence shown here is derived from an EMBL/GenBank/DDBJ whole genome shotgun (WGS) entry which is preliminary data.</text>
</comment>
<dbReference type="Proteomes" id="UP000284706">
    <property type="component" value="Unassembled WGS sequence"/>
</dbReference>
<evidence type="ECO:0000313" key="1">
    <source>
        <dbReference type="EMBL" id="PPQ96520.1"/>
    </source>
</evidence>
<dbReference type="AlphaFoldDB" id="A0A409Y0I3"/>
<gene>
    <name evidence="1" type="ORF">CVT26_010436</name>
</gene>
<accession>A0A409Y0I3</accession>
<evidence type="ECO:0000313" key="2">
    <source>
        <dbReference type="Proteomes" id="UP000284706"/>
    </source>
</evidence>
<dbReference type="EMBL" id="NHYE01001362">
    <property type="protein sequence ID" value="PPQ96520.1"/>
    <property type="molecule type" value="Genomic_DNA"/>
</dbReference>